<evidence type="ECO:0000313" key="6">
    <source>
        <dbReference type="Proteomes" id="UP000269689"/>
    </source>
</evidence>
<keyword evidence="3" id="KW-0677">Repeat</keyword>
<protein>
    <submittedName>
        <fullName evidence="5">Virginiamycin A acetyltransferase</fullName>
    </submittedName>
</protein>
<dbReference type="Pfam" id="PF00132">
    <property type="entry name" value="Hexapep"/>
    <property type="match status" value="1"/>
</dbReference>
<evidence type="ECO:0000256" key="4">
    <source>
        <dbReference type="ARBA" id="ARBA00023315"/>
    </source>
</evidence>
<comment type="caution">
    <text evidence="5">The sequence shown here is derived from an EMBL/GenBank/DDBJ whole genome shotgun (WGS) entry which is preliminary data.</text>
</comment>
<gene>
    <name evidence="5" type="ORF">EDD53_2849</name>
</gene>
<dbReference type="SUPFAM" id="SSF51161">
    <property type="entry name" value="Trimeric LpxA-like enzymes"/>
    <property type="match status" value="1"/>
</dbReference>
<keyword evidence="2 5" id="KW-0808">Transferase</keyword>
<dbReference type="RefSeq" id="WP_123794155.1">
    <property type="nucleotide sequence ID" value="NZ_RKQK01000005.1"/>
</dbReference>
<dbReference type="PANTHER" id="PTHR43300">
    <property type="entry name" value="ACETYLTRANSFERASE"/>
    <property type="match status" value="1"/>
</dbReference>
<accession>A0A3N4TXT6</accession>
<dbReference type="CDD" id="cd03349">
    <property type="entry name" value="LbH_XAT"/>
    <property type="match status" value="1"/>
</dbReference>
<keyword evidence="4" id="KW-0012">Acyltransferase</keyword>
<dbReference type="Gene3D" id="2.160.10.10">
    <property type="entry name" value="Hexapeptide repeat proteins"/>
    <property type="match status" value="1"/>
</dbReference>
<sequence>MPFLNPNTRHPIRLPDGSGYKNTVWLKSVIDHPQIDVGDFTYYNDFETVTDYAARIAPYLHQGAPERLIIGKFGQFAHGTRFITDSANHARDWFTTYPFGVFNTDVMPFFAQEYFENRRNTVIGHDVWIGHDAKIMPGVTVGSGAIVGAGAVVVKDVPDFAVVAGNPATLVRMRFDQPIIEALLALEWWHMTLEQIRALMPVLASADLAGLHRALAKKQNGQ</sequence>
<reference evidence="5 6" key="1">
    <citation type="submission" date="2018-11" db="EMBL/GenBank/DDBJ databases">
        <title>Genomic Encyclopedia of Type Strains, Phase IV (KMG-IV): sequencing the most valuable type-strain genomes for metagenomic binning, comparative biology and taxonomic classification.</title>
        <authorList>
            <person name="Goeker M."/>
        </authorList>
    </citation>
    <scope>NUCLEOTIDE SEQUENCE [LARGE SCALE GENOMIC DNA]</scope>
    <source>
        <strain evidence="5 6">DSM 104731</strain>
    </source>
</reference>
<dbReference type="PROSITE" id="PS00101">
    <property type="entry name" value="HEXAPEP_TRANSFERASES"/>
    <property type="match status" value="1"/>
</dbReference>
<proteinExistence type="inferred from homology"/>
<name>A0A3N4TXT6_9RHOB</name>
<evidence type="ECO:0000256" key="3">
    <source>
        <dbReference type="ARBA" id="ARBA00022737"/>
    </source>
</evidence>
<dbReference type="EMBL" id="RKQK01000005">
    <property type="protein sequence ID" value="RPE63252.1"/>
    <property type="molecule type" value="Genomic_DNA"/>
</dbReference>
<dbReference type="InterPro" id="IPR011004">
    <property type="entry name" value="Trimer_LpxA-like_sf"/>
</dbReference>
<keyword evidence="6" id="KW-1185">Reference proteome</keyword>
<dbReference type="InterPro" id="IPR001451">
    <property type="entry name" value="Hexapep"/>
</dbReference>
<evidence type="ECO:0000256" key="1">
    <source>
        <dbReference type="ARBA" id="ARBA00007274"/>
    </source>
</evidence>
<dbReference type="Proteomes" id="UP000269689">
    <property type="component" value="Unassembled WGS sequence"/>
</dbReference>
<evidence type="ECO:0000313" key="5">
    <source>
        <dbReference type="EMBL" id="RPE63252.1"/>
    </source>
</evidence>
<dbReference type="InterPro" id="IPR018357">
    <property type="entry name" value="Hexapep_transf_CS"/>
</dbReference>
<organism evidence="5 6">
    <name type="scientific">Pacificibacter maritimus</name>
    <dbReference type="NCBI Taxonomy" id="762213"/>
    <lineage>
        <taxon>Bacteria</taxon>
        <taxon>Pseudomonadati</taxon>
        <taxon>Pseudomonadota</taxon>
        <taxon>Alphaproteobacteria</taxon>
        <taxon>Rhodobacterales</taxon>
        <taxon>Roseobacteraceae</taxon>
        <taxon>Pacificibacter</taxon>
    </lineage>
</organism>
<dbReference type="PANTHER" id="PTHR43300:SF11">
    <property type="entry name" value="ACETYLTRANSFERASE RV3034C-RELATED"/>
    <property type="match status" value="1"/>
</dbReference>
<dbReference type="AlphaFoldDB" id="A0A3N4TXT6"/>
<dbReference type="InterPro" id="IPR050179">
    <property type="entry name" value="Trans_hexapeptide_repeat"/>
</dbReference>
<dbReference type="OrthoDB" id="9815592at2"/>
<comment type="similarity">
    <text evidence="1">Belongs to the transferase hexapeptide repeat family.</text>
</comment>
<evidence type="ECO:0000256" key="2">
    <source>
        <dbReference type="ARBA" id="ARBA00022679"/>
    </source>
</evidence>
<dbReference type="GO" id="GO:0016746">
    <property type="term" value="F:acyltransferase activity"/>
    <property type="evidence" value="ECO:0007669"/>
    <property type="project" value="UniProtKB-KW"/>
</dbReference>